<proteinExistence type="predicted"/>
<dbReference type="Pfam" id="PF22974">
    <property type="entry name" value="DUF7029"/>
    <property type="match status" value="1"/>
</dbReference>
<evidence type="ECO:0000313" key="3">
    <source>
        <dbReference type="EMBL" id="KAF2456191.1"/>
    </source>
</evidence>
<dbReference type="Proteomes" id="UP000799766">
    <property type="component" value="Unassembled WGS sequence"/>
</dbReference>
<keyword evidence="4" id="KW-1185">Reference proteome</keyword>
<dbReference type="AlphaFoldDB" id="A0A6A6NWT6"/>
<feature type="non-terminal residue" evidence="3">
    <location>
        <position position="313"/>
    </location>
</feature>
<dbReference type="Pfam" id="PF23865">
    <property type="entry name" value="DUF7223"/>
    <property type="match status" value="1"/>
</dbReference>
<evidence type="ECO:0000313" key="4">
    <source>
        <dbReference type="Proteomes" id="UP000799766"/>
    </source>
</evidence>
<dbReference type="EMBL" id="MU001684">
    <property type="protein sequence ID" value="KAF2456191.1"/>
    <property type="molecule type" value="Genomic_DNA"/>
</dbReference>
<accession>A0A6A6NWT6</accession>
<organism evidence="3 4">
    <name type="scientific">Lineolata rhizophorae</name>
    <dbReference type="NCBI Taxonomy" id="578093"/>
    <lineage>
        <taxon>Eukaryota</taxon>
        <taxon>Fungi</taxon>
        <taxon>Dikarya</taxon>
        <taxon>Ascomycota</taxon>
        <taxon>Pezizomycotina</taxon>
        <taxon>Dothideomycetes</taxon>
        <taxon>Dothideomycetes incertae sedis</taxon>
        <taxon>Lineolatales</taxon>
        <taxon>Lineolataceae</taxon>
        <taxon>Lineolata</taxon>
    </lineage>
</organism>
<protein>
    <submittedName>
        <fullName evidence="3">Uncharacterized protein</fullName>
    </submittedName>
</protein>
<name>A0A6A6NWT6_9PEZI</name>
<evidence type="ECO:0000259" key="1">
    <source>
        <dbReference type="Pfam" id="PF22974"/>
    </source>
</evidence>
<reference evidence="3" key="1">
    <citation type="journal article" date="2020" name="Stud. Mycol.">
        <title>101 Dothideomycetes genomes: a test case for predicting lifestyles and emergence of pathogens.</title>
        <authorList>
            <person name="Haridas S."/>
            <person name="Albert R."/>
            <person name="Binder M."/>
            <person name="Bloem J."/>
            <person name="Labutti K."/>
            <person name="Salamov A."/>
            <person name="Andreopoulos B."/>
            <person name="Baker S."/>
            <person name="Barry K."/>
            <person name="Bills G."/>
            <person name="Bluhm B."/>
            <person name="Cannon C."/>
            <person name="Castanera R."/>
            <person name="Culley D."/>
            <person name="Daum C."/>
            <person name="Ezra D."/>
            <person name="Gonzalez J."/>
            <person name="Henrissat B."/>
            <person name="Kuo A."/>
            <person name="Liang C."/>
            <person name="Lipzen A."/>
            <person name="Lutzoni F."/>
            <person name="Magnuson J."/>
            <person name="Mondo S."/>
            <person name="Nolan M."/>
            <person name="Ohm R."/>
            <person name="Pangilinan J."/>
            <person name="Park H.-J."/>
            <person name="Ramirez L."/>
            <person name="Alfaro M."/>
            <person name="Sun H."/>
            <person name="Tritt A."/>
            <person name="Yoshinaga Y."/>
            <person name="Zwiers L.-H."/>
            <person name="Turgeon B."/>
            <person name="Goodwin S."/>
            <person name="Spatafora J."/>
            <person name="Crous P."/>
            <person name="Grigoriev I."/>
        </authorList>
    </citation>
    <scope>NUCLEOTIDE SEQUENCE</scope>
    <source>
        <strain evidence="3">ATCC 16933</strain>
    </source>
</reference>
<dbReference type="InterPro" id="IPR054293">
    <property type="entry name" value="DUF7029"/>
</dbReference>
<gene>
    <name evidence="3" type="ORF">BDY21DRAFT_288154</name>
</gene>
<feature type="domain" description="DUF7223" evidence="2">
    <location>
        <begin position="130"/>
        <end position="313"/>
    </location>
</feature>
<evidence type="ECO:0000259" key="2">
    <source>
        <dbReference type="Pfam" id="PF23865"/>
    </source>
</evidence>
<dbReference type="InterPro" id="IPR055647">
    <property type="entry name" value="DUF7223"/>
</dbReference>
<dbReference type="OrthoDB" id="160645at2759"/>
<feature type="domain" description="DUF7029" evidence="1">
    <location>
        <begin position="8"/>
        <end position="106"/>
    </location>
</feature>
<sequence>MCFREEFENVISMESFADSLQSVECSEEMVLEFNDDAAYDRASARWDWVNGADINEFVMVANAPGCGPDAQRQPFVVRNVRYDETTFTAYLSAEQRTWEEVAHTYHLRVSHMPHEEAAMLLARDDPDFSMDLSSDFSGQFLNEFIDGIFLTADCTECGTSGELDVDIDVDVGFFDIDSASMTVTPTNLAAFLNLAVSVSGSLNDGFDFSKTVVSVPIQGITIAGVVELGAFLDVDLGLNIGRWIGTANIETGGTLSISDDSAVTVDIIDADNNDFSGWEPTFEPAPFNVSARIDALALAFAQPAVRLKAEALG</sequence>